<dbReference type="SUPFAM" id="SSF53474">
    <property type="entry name" value="alpha/beta-Hydrolases"/>
    <property type="match status" value="1"/>
</dbReference>
<keyword evidence="3" id="KW-1185">Reference proteome</keyword>
<dbReference type="Gene3D" id="3.40.50.1820">
    <property type="entry name" value="alpha/beta hydrolase"/>
    <property type="match status" value="1"/>
</dbReference>
<dbReference type="InterPro" id="IPR022742">
    <property type="entry name" value="Hydrolase_4"/>
</dbReference>
<dbReference type="RefSeq" id="WP_340272616.1">
    <property type="nucleotide sequence ID" value="NZ_JBAKIA010000001.1"/>
</dbReference>
<name>A0ABU8TG21_9HYPH</name>
<dbReference type="InterPro" id="IPR051044">
    <property type="entry name" value="MAG_DAG_Lipase"/>
</dbReference>
<dbReference type="Proteomes" id="UP001385499">
    <property type="component" value="Unassembled WGS sequence"/>
</dbReference>
<keyword evidence="2" id="KW-0378">Hydrolase</keyword>
<evidence type="ECO:0000313" key="2">
    <source>
        <dbReference type="EMBL" id="MEJ8473102.1"/>
    </source>
</evidence>
<dbReference type="GO" id="GO:0016787">
    <property type="term" value="F:hydrolase activity"/>
    <property type="evidence" value="ECO:0007669"/>
    <property type="project" value="UniProtKB-KW"/>
</dbReference>
<accession>A0ABU8TG21</accession>
<organism evidence="2 3">
    <name type="scientific">Roseibium algae</name>
    <dbReference type="NCBI Taxonomy" id="3123038"/>
    <lineage>
        <taxon>Bacteria</taxon>
        <taxon>Pseudomonadati</taxon>
        <taxon>Pseudomonadota</taxon>
        <taxon>Alphaproteobacteria</taxon>
        <taxon>Hyphomicrobiales</taxon>
        <taxon>Stappiaceae</taxon>
        <taxon>Roseibium</taxon>
    </lineage>
</organism>
<sequence length="316" mass="34916">MTLIDHPENPVPEGSVSGFVKTVDGVDIRYAHWPSLGGLRRGTVTILQGRAEFIEKYFEVIQDLRQRGFSVIAFDWRGQGGSERLLGNRRKGHIRNFSQYRTDLYTVLKRISLAEYAGPHFALAHSTGGAILLSDAIRLRTMLDRVVLGSPLTGVIDNGWLEKILFRLAVILKWVGMGRLFLPGGKADLFADFEGNRQTSDERRFDRANAVLRLSPELGIGSPTIGWFYAVAGALQSFRKRGYGPSVSLPCLVIAAGNDRIVSTPATEELVSRLKAAGYLEIAGAEHELLMERDEIRDQFWAAFDAFIPGQAGGLV</sequence>
<proteinExistence type="predicted"/>
<dbReference type="InterPro" id="IPR029058">
    <property type="entry name" value="AB_hydrolase_fold"/>
</dbReference>
<comment type="caution">
    <text evidence="2">The sequence shown here is derived from an EMBL/GenBank/DDBJ whole genome shotgun (WGS) entry which is preliminary data.</text>
</comment>
<evidence type="ECO:0000259" key="1">
    <source>
        <dbReference type="Pfam" id="PF12146"/>
    </source>
</evidence>
<gene>
    <name evidence="2" type="ORF">V6575_03305</name>
</gene>
<protein>
    <submittedName>
        <fullName evidence="2">Alpha/beta hydrolase</fullName>
    </submittedName>
</protein>
<dbReference type="PANTHER" id="PTHR11614">
    <property type="entry name" value="PHOSPHOLIPASE-RELATED"/>
    <property type="match status" value="1"/>
</dbReference>
<feature type="domain" description="Serine aminopeptidase S33" evidence="1">
    <location>
        <begin position="41"/>
        <end position="294"/>
    </location>
</feature>
<evidence type="ECO:0000313" key="3">
    <source>
        <dbReference type="Proteomes" id="UP001385499"/>
    </source>
</evidence>
<reference evidence="2 3" key="1">
    <citation type="submission" date="2024-02" db="EMBL/GenBank/DDBJ databases">
        <title>Roseibium algae sp. nov., isolated from marine alga (Grateloupia sp.), showing potential in myo-inositol conversion.</title>
        <authorList>
            <person name="Wang Y."/>
        </authorList>
    </citation>
    <scope>NUCLEOTIDE SEQUENCE [LARGE SCALE GENOMIC DNA]</scope>
    <source>
        <strain evidence="2 3">H3510</strain>
    </source>
</reference>
<dbReference type="Pfam" id="PF12146">
    <property type="entry name" value="Hydrolase_4"/>
    <property type="match status" value="1"/>
</dbReference>
<dbReference type="EMBL" id="JBAKIA010000001">
    <property type="protein sequence ID" value="MEJ8473102.1"/>
    <property type="molecule type" value="Genomic_DNA"/>
</dbReference>